<dbReference type="SUPFAM" id="SSF81296">
    <property type="entry name" value="E set domains"/>
    <property type="match status" value="1"/>
</dbReference>
<dbReference type="PANTHER" id="PTHR16165">
    <property type="entry name" value="NXPE FAMILY MEMBER"/>
    <property type="match status" value="1"/>
</dbReference>
<comment type="similarity">
    <text evidence="1">Belongs to the NXPE family.</text>
</comment>
<keyword evidence="2" id="KW-0812">Transmembrane</keyword>
<feature type="transmembrane region" description="Helical" evidence="2">
    <location>
        <begin position="15"/>
        <end position="38"/>
    </location>
</feature>
<keyword evidence="2" id="KW-1133">Transmembrane helix</keyword>
<evidence type="ECO:0000256" key="2">
    <source>
        <dbReference type="SAM" id="Phobius"/>
    </source>
</evidence>
<dbReference type="GeneID" id="100372036"/>
<keyword evidence="4" id="KW-1185">Reference proteome</keyword>
<accession>A0ABM0GUK4</accession>
<dbReference type="RefSeq" id="XP_002737672.1">
    <property type="nucleotide sequence ID" value="XM_002737626.1"/>
</dbReference>
<sequence>MGHDISVSAPLWRNAVVRLFGIFVCGIVLGMGLCKMVMTDQITRHMIRRDDRSGLSQLINQFDDPMTPSSERVAEKNNVSNFEYDSYGRYGLDWTGIVAELEWMYRHNKEKSEHKKLTLVNFEIGKASSGQTSLDHTKLNLLNNKIQHRNMVHVVIQAYDDYNNKQCRGGDFFSAVMSNEKLQQSTSGRVLDYGNGTYSVLFYAAWTGDAEINIVLTSTREVNDYLQKMLKRKVTMHLGAIYKDGTHTEETKCSIVSKVPWEKKCEYRNPSAFGNTVILCDKPENIACEKLVNISSGVPQSGDLTSAEMQALTLLYEGKNSNPRIKGTPIKIKIVGSDLSTPALPPCGPDLPIPVSDGYWVDNVTFIPMVCQSQQWDKNTGEICLSKKLIRVYGDATLNGVQTYLKHNFKADIHYQFDAPRIGGSPVPVERMVLESDYLDDISQADCSAKQVVVILSLMYHFRWWSNSAYIDRIFHAKLAVQRLMVRCPDAIVLVKLAHPIDGMNVAPPRKNNWILYDMNRITRYIFRDIGVSFIEVWDMVQSHFNMPVVHLSPHIVQQEVNLIMSYICPDMVKNSDIDS</sequence>
<name>A0ABM0GUK4_SACKO</name>
<evidence type="ECO:0000313" key="5">
    <source>
        <dbReference type="RefSeq" id="XP_002737672.1"/>
    </source>
</evidence>
<proteinExistence type="inferred from homology"/>
<evidence type="ECO:0000259" key="3">
    <source>
        <dbReference type="Pfam" id="PF24536"/>
    </source>
</evidence>
<dbReference type="InterPro" id="IPR057106">
    <property type="entry name" value="NXPE4_C"/>
</dbReference>
<dbReference type="Pfam" id="PF24536">
    <property type="entry name" value="NXPE4_C"/>
    <property type="match status" value="1"/>
</dbReference>
<dbReference type="InterPro" id="IPR026845">
    <property type="entry name" value="NXPH/NXPE"/>
</dbReference>
<dbReference type="Proteomes" id="UP000694865">
    <property type="component" value="Unplaced"/>
</dbReference>
<dbReference type="Gene3D" id="2.60.40.10">
    <property type="entry name" value="Immunoglobulins"/>
    <property type="match status" value="1"/>
</dbReference>
<organism evidence="4 5">
    <name type="scientific">Saccoglossus kowalevskii</name>
    <name type="common">Acorn worm</name>
    <dbReference type="NCBI Taxonomy" id="10224"/>
    <lineage>
        <taxon>Eukaryota</taxon>
        <taxon>Metazoa</taxon>
        <taxon>Hemichordata</taxon>
        <taxon>Enteropneusta</taxon>
        <taxon>Harrimaniidae</taxon>
        <taxon>Saccoglossus</taxon>
    </lineage>
</organism>
<dbReference type="Pfam" id="PF06312">
    <property type="entry name" value="Neurexophilin"/>
    <property type="match status" value="1"/>
</dbReference>
<keyword evidence="2" id="KW-0472">Membrane</keyword>
<dbReference type="PANTHER" id="PTHR16165:SF5">
    <property type="entry name" value="NXPE FAMILY MEMBER 3"/>
    <property type="match status" value="1"/>
</dbReference>
<dbReference type="InterPro" id="IPR013783">
    <property type="entry name" value="Ig-like_fold"/>
</dbReference>
<gene>
    <name evidence="5" type="primary">LOC100372036</name>
</gene>
<evidence type="ECO:0000256" key="1">
    <source>
        <dbReference type="ARBA" id="ARBA00005431"/>
    </source>
</evidence>
<protein>
    <submittedName>
        <fullName evidence="5">NXPE family member 4-like</fullName>
    </submittedName>
</protein>
<feature type="domain" description="NXPE C-terminal" evidence="3">
    <location>
        <begin position="406"/>
        <end position="569"/>
    </location>
</feature>
<reference evidence="5" key="1">
    <citation type="submission" date="2025-08" db="UniProtKB">
        <authorList>
            <consortium name="RefSeq"/>
        </authorList>
    </citation>
    <scope>IDENTIFICATION</scope>
    <source>
        <tissue evidence="5">Testes</tissue>
    </source>
</reference>
<evidence type="ECO:0000313" key="4">
    <source>
        <dbReference type="Proteomes" id="UP000694865"/>
    </source>
</evidence>
<dbReference type="InterPro" id="IPR014756">
    <property type="entry name" value="Ig_E-set"/>
</dbReference>